<evidence type="ECO:0008006" key="3">
    <source>
        <dbReference type="Google" id="ProtNLM"/>
    </source>
</evidence>
<comment type="caution">
    <text evidence="1">The sequence shown here is derived from an EMBL/GenBank/DDBJ whole genome shotgun (WGS) entry which is preliminary data.</text>
</comment>
<gene>
    <name evidence="1" type="ORF">PCOR1329_LOCUS5094</name>
</gene>
<organism evidence="1 2">
    <name type="scientific">Prorocentrum cordatum</name>
    <dbReference type="NCBI Taxonomy" id="2364126"/>
    <lineage>
        <taxon>Eukaryota</taxon>
        <taxon>Sar</taxon>
        <taxon>Alveolata</taxon>
        <taxon>Dinophyceae</taxon>
        <taxon>Prorocentrales</taxon>
        <taxon>Prorocentraceae</taxon>
        <taxon>Prorocentrum</taxon>
    </lineage>
</organism>
<evidence type="ECO:0000313" key="2">
    <source>
        <dbReference type="Proteomes" id="UP001189429"/>
    </source>
</evidence>
<name>A0ABN9PR56_9DINO</name>
<dbReference type="EMBL" id="CAUYUJ010001336">
    <property type="protein sequence ID" value="CAK0795412.1"/>
    <property type="molecule type" value="Genomic_DNA"/>
</dbReference>
<protein>
    <recommendedName>
        <fullName evidence="3">Protein xylosyltransferase</fullName>
    </recommendedName>
</protein>
<keyword evidence="2" id="KW-1185">Reference proteome</keyword>
<reference evidence="1" key="1">
    <citation type="submission" date="2023-10" db="EMBL/GenBank/DDBJ databases">
        <authorList>
            <person name="Chen Y."/>
            <person name="Shah S."/>
            <person name="Dougan E. K."/>
            <person name="Thang M."/>
            <person name="Chan C."/>
        </authorList>
    </citation>
    <scope>NUCLEOTIDE SEQUENCE [LARGE SCALE GENOMIC DNA]</scope>
</reference>
<dbReference type="Proteomes" id="UP001189429">
    <property type="component" value="Unassembled WGS sequence"/>
</dbReference>
<proteinExistence type="predicted"/>
<sequence>MYREDTLHQAWRQVRATVPPDCLAFSRRYGSAGWLRLFAQDIVKDEEVHALIWVDAGDYIFLQDPSRLLDHYSTAYTFWAPGSATSWGALPLQVFNMRQMRRRSWREMVLKAVREGYSVHGAEFCSLGEGRTMYQLRAGSEGVLWQSLPSTWAYEPWAAWLPGYGTVNVWSKIRAIKWLLQAGGAVWEKAFFPGLVDFTSVSVRCLPLVEAVTSHILSVERGALTISDGDADMMMHYRRQSRANATFEDGISQRVQCDERVQGLHLPSPYHFVPWAHRFLNFWAGQPVWEANTHEAHRDLRHQ</sequence>
<accession>A0ABN9PR56</accession>
<evidence type="ECO:0000313" key="1">
    <source>
        <dbReference type="EMBL" id="CAK0795412.1"/>
    </source>
</evidence>